<protein>
    <recommendedName>
        <fullName evidence="3">Histone acetyltransferase type B catalytic subunit</fullName>
    </recommendedName>
</protein>
<feature type="domain" description="Histone acetyltransferase type B catalytic subunit C-terminal" evidence="7">
    <location>
        <begin position="156"/>
        <end position="207"/>
    </location>
</feature>
<dbReference type="InterPro" id="IPR016181">
    <property type="entry name" value="Acyl_CoA_acyltransferase"/>
</dbReference>
<keyword evidence="4" id="KW-0539">Nucleus</keyword>
<accession>A0ABQ7S9I6</accession>
<dbReference type="Gene3D" id="1.10.10.390">
    <property type="match status" value="1"/>
</dbReference>
<evidence type="ECO:0000256" key="1">
    <source>
        <dbReference type="ARBA" id="ARBA00004123"/>
    </source>
</evidence>
<dbReference type="PANTHER" id="PTHR12046">
    <property type="entry name" value="HISTONE ACETYLTRANSFERASE TYPE B CATALYTIC SUBUNIT"/>
    <property type="match status" value="1"/>
</dbReference>
<feature type="non-terminal residue" evidence="8">
    <location>
        <position position="1"/>
    </location>
</feature>
<dbReference type="Pfam" id="PF10394">
    <property type="entry name" value="Hat1_N"/>
    <property type="match status" value="1"/>
</dbReference>
<name>A0ABQ7S9I6_9ACAR</name>
<comment type="similarity">
    <text evidence="2">Belongs to the HAT1 family.</text>
</comment>
<sequence length="291" mass="34350">MTNGSNKNLNGTSTNGSPNSKRTFCIYKASLEDPGFLKFQASMQSFVMWFIDAANVVDIEDNRWDYFLVFEKCVPEGTNVTSDARFYFVGYSTVYRYYAYPDKTRPRVSQMLLLPPFRRNTIGTHLLQTIYNWYVSQRDTLDITAEDPNEEFIYMRDALDCKNCMKLEVFQPDRLSQGWSDEMAREAQEKLRICKRQARKVYEILKLRNLDTSDEHLYKQFRLEIKNRLNAPSQKAKQDCEKFEKRGAPLPDELRAKQVADIARVELLKENYDELERQYRHTIKKLEAMIE</sequence>
<dbReference type="EMBL" id="JAIFTH010000236">
    <property type="protein sequence ID" value="KAG9510093.1"/>
    <property type="molecule type" value="Genomic_DNA"/>
</dbReference>
<reference evidence="8 9" key="1">
    <citation type="submission" date="2020-10" db="EMBL/GenBank/DDBJ databases">
        <authorList>
            <person name="Klimov P.B."/>
            <person name="Dyachkov S.M."/>
            <person name="Chetverikov P.E."/>
        </authorList>
    </citation>
    <scope>NUCLEOTIDE SEQUENCE [LARGE SCALE GENOMIC DNA]</scope>
    <source>
        <strain evidence="8">BMOC 18-1129-001#AD2665</strain>
        <tissue evidence="8">Entire mites</tissue>
    </source>
</reference>
<evidence type="ECO:0000259" key="7">
    <source>
        <dbReference type="Pfam" id="PF21183"/>
    </source>
</evidence>
<evidence type="ECO:0000313" key="8">
    <source>
        <dbReference type="EMBL" id="KAG9510093.1"/>
    </source>
</evidence>
<evidence type="ECO:0000313" key="9">
    <source>
        <dbReference type="Proteomes" id="UP000825002"/>
    </source>
</evidence>
<feature type="domain" description="Histone acetyl transferase HAT1 N-terminal" evidence="6">
    <location>
        <begin position="19"/>
        <end position="52"/>
    </location>
</feature>
<dbReference type="Proteomes" id="UP000825002">
    <property type="component" value="Unassembled WGS sequence"/>
</dbReference>
<evidence type="ECO:0000259" key="6">
    <source>
        <dbReference type="Pfam" id="PF10394"/>
    </source>
</evidence>
<comment type="caution">
    <text evidence="8">The sequence shown here is derived from an EMBL/GenBank/DDBJ whole genome shotgun (WGS) entry which is preliminary data.</text>
</comment>
<proteinExistence type="inferred from homology"/>
<dbReference type="Gene3D" id="3.40.630.30">
    <property type="match status" value="1"/>
</dbReference>
<gene>
    <name evidence="8" type="primary">HAT1</name>
    <name evidence="8" type="ORF">GZH46_01376</name>
</gene>
<evidence type="ECO:0000256" key="2">
    <source>
        <dbReference type="ARBA" id="ARBA00010543"/>
    </source>
</evidence>
<dbReference type="InterPro" id="IPR013523">
    <property type="entry name" value="Hist_AcTrfase_HAT1_C"/>
</dbReference>
<dbReference type="Pfam" id="PF21183">
    <property type="entry name" value="HAT1_C"/>
    <property type="match status" value="1"/>
</dbReference>
<dbReference type="InterPro" id="IPR017380">
    <property type="entry name" value="Hist_AcTrfase_B-typ_cat-su"/>
</dbReference>
<comment type="subcellular location">
    <subcellularLocation>
        <location evidence="1">Nucleus</location>
    </subcellularLocation>
</comment>
<evidence type="ECO:0000256" key="3">
    <source>
        <dbReference type="ARBA" id="ARBA00021268"/>
    </source>
</evidence>
<dbReference type="InterPro" id="IPR048776">
    <property type="entry name" value="HAT1_C"/>
</dbReference>
<evidence type="ECO:0000256" key="5">
    <source>
        <dbReference type="ARBA" id="ARBA00048017"/>
    </source>
</evidence>
<dbReference type="SUPFAM" id="SSF55729">
    <property type="entry name" value="Acyl-CoA N-acyltransferases (Nat)"/>
    <property type="match status" value="1"/>
</dbReference>
<organism evidence="8 9">
    <name type="scientific">Fragariocoptes setiger</name>
    <dbReference type="NCBI Taxonomy" id="1670756"/>
    <lineage>
        <taxon>Eukaryota</taxon>
        <taxon>Metazoa</taxon>
        <taxon>Ecdysozoa</taxon>
        <taxon>Arthropoda</taxon>
        <taxon>Chelicerata</taxon>
        <taxon>Arachnida</taxon>
        <taxon>Acari</taxon>
        <taxon>Acariformes</taxon>
        <taxon>Trombidiformes</taxon>
        <taxon>Prostigmata</taxon>
        <taxon>Eupodina</taxon>
        <taxon>Eriophyoidea</taxon>
        <taxon>Phytoptidae</taxon>
        <taxon>Fragariocoptes</taxon>
    </lineage>
</organism>
<dbReference type="InterPro" id="IPR019467">
    <property type="entry name" value="Hat1_N"/>
</dbReference>
<evidence type="ECO:0000256" key="4">
    <source>
        <dbReference type="ARBA" id="ARBA00023242"/>
    </source>
</evidence>
<comment type="catalytic activity">
    <reaction evidence="5">
        <text>L-lysyl-[protein] + acetyl-CoA = N(6)-acetyl-L-lysyl-[protein] + CoA + H(+)</text>
        <dbReference type="Rhea" id="RHEA:45948"/>
        <dbReference type="Rhea" id="RHEA-COMP:9752"/>
        <dbReference type="Rhea" id="RHEA-COMP:10731"/>
        <dbReference type="ChEBI" id="CHEBI:15378"/>
        <dbReference type="ChEBI" id="CHEBI:29969"/>
        <dbReference type="ChEBI" id="CHEBI:57287"/>
        <dbReference type="ChEBI" id="CHEBI:57288"/>
        <dbReference type="ChEBI" id="CHEBI:61930"/>
        <dbReference type="EC" id="2.3.1.48"/>
    </reaction>
</comment>
<keyword evidence="9" id="KW-1185">Reference proteome</keyword>